<evidence type="ECO:0000256" key="7">
    <source>
        <dbReference type="ARBA" id="ARBA00022989"/>
    </source>
</evidence>
<feature type="binding site" evidence="14">
    <location>
        <position position="25"/>
    </location>
    <ligand>
        <name>Mg(2+)</name>
        <dbReference type="ChEBI" id="CHEBI:18420"/>
        <label>2</label>
    </ligand>
</feature>
<evidence type="ECO:0000256" key="10">
    <source>
        <dbReference type="ARBA" id="ARBA00023134"/>
    </source>
</evidence>
<keyword evidence="4 15" id="KW-0410">Iron transport</keyword>
<dbReference type="Pfam" id="PF02421">
    <property type="entry name" value="FeoB_N"/>
    <property type="match status" value="1"/>
</dbReference>
<dbReference type="CDD" id="cd01879">
    <property type="entry name" value="FeoB"/>
    <property type="match status" value="1"/>
</dbReference>
<reference evidence="17 19" key="3">
    <citation type="journal article" date="2024" name="Syst. Appl. Microbiol.">
        <title>Helicobacter cappadocius sp. nov., from lizards: The first psychrotrophic Helicobacter species.</title>
        <authorList>
            <person name="Aydin F."/>
            <person name="Tarhane S."/>
            <person name="Karakaya E."/>
            <person name="Abay S."/>
            <person name="Kayman T."/>
            <person name="Guran O."/>
            <person name="Bozkurt E."/>
            <person name="Uzum N."/>
            <person name="Avci A."/>
            <person name="Olgun K."/>
            <person name="Jablonski D."/>
            <person name="Guran C."/>
            <person name="Burcin Saticioglu I."/>
        </authorList>
    </citation>
    <scope>NUCLEOTIDE SEQUENCE [LARGE SCALE GENOMIC DNA]</scope>
    <source>
        <strain evidence="17">Faydin-H75</strain>
        <strain evidence="19">faydin-H76</strain>
    </source>
</reference>
<keyword evidence="7 15" id="KW-1133">Transmembrane helix</keyword>
<dbReference type="Proteomes" id="UP001240777">
    <property type="component" value="Unassembled WGS sequence"/>
</dbReference>
<evidence type="ECO:0000256" key="12">
    <source>
        <dbReference type="NCBIfam" id="TIGR00437"/>
    </source>
</evidence>
<evidence type="ECO:0000259" key="16">
    <source>
        <dbReference type="PROSITE" id="PS51711"/>
    </source>
</evidence>
<keyword evidence="6 13" id="KW-0547">Nucleotide-binding</keyword>
<feature type="binding site" evidence="14">
    <location>
        <position position="22"/>
    </location>
    <ligand>
        <name>Mg(2+)</name>
        <dbReference type="ChEBI" id="CHEBI:18420"/>
        <label>1</label>
    </ligand>
</feature>
<feature type="binding site" evidence="13">
    <location>
        <begin position="35"/>
        <end position="39"/>
    </location>
    <ligand>
        <name>GTP</name>
        <dbReference type="ChEBI" id="CHEBI:37565"/>
        <label>2</label>
    </ligand>
</feature>
<evidence type="ECO:0000256" key="13">
    <source>
        <dbReference type="PIRSR" id="PIRSR603373-1"/>
    </source>
</evidence>
<dbReference type="Pfam" id="PF07664">
    <property type="entry name" value="FeoB_C"/>
    <property type="match status" value="1"/>
</dbReference>
<dbReference type="Pfam" id="PF07670">
    <property type="entry name" value="Gate"/>
    <property type="match status" value="2"/>
</dbReference>
<name>A0AA90T9C8_9HELI</name>
<dbReference type="InterPro" id="IPR005225">
    <property type="entry name" value="Small_GTP-bd"/>
</dbReference>
<dbReference type="InterPro" id="IPR027417">
    <property type="entry name" value="P-loop_NTPase"/>
</dbReference>
<keyword evidence="5 15" id="KW-0812">Transmembrane</keyword>
<evidence type="ECO:0000256" key="15">
    <source>
        <dbReference type="RuleBase" id="RU362098"/>
    </source>
</evidence>
<protein>
    <recommendedName>
        <fullName evidence="12 15">Ferrous iron transport protein B</fullName>
    </recommendedName>
</protein>
<feature type="transmembrane region" description="Helical" evidence="15">
    <location>
        <begin position="466"/>
        <end position="487"/>
    </location>
</feature>
<evidence type="ECO:0000256" key="4">
    <source>
        <dbReference type="ARBA" id="ARBA00022496"/>
    </source>
</evidence>
<keyword evidence="3" id="KW-1003">Cell membrane</keyword>
<dbReference type="GO" id="GO:0046872">
    <property type="term" value="F:metal ion binding"/>
    <property type="evidence" value="ECO:0007669"/>
    <property type="project" value="UniProtKB-KW"/>
</dbReference>
<dbReference type="AlphaFoldDB" id="A0AA90T9C8"/>
<keyword evidence="14" id="KW-0479">Metal-binding</keyword>
<dbReference type="GO" id="GO:0005525">
    <property type="term" value="F:GTP binding"/>
    <property type="evidence" value="ECO:0007669"/>
    <property type="project" value="UniProtKB-KW"/>
</dbReference>
<proteinExistence type="inferred from homology"/>
<evidence type="ECO:0000256" key="2">
    <source>
        <dbReference type="ARBA" id="ARBA00022448"/>
    </source>
</evidence>
<feature type="binding site" evidence="14">
    <location>
        <position position="24"/>
    </location>
    <ligand>
        <name>Mg(2+)</name>
        <dbReference type="ChEBI" id="CHEBI:18420"/>
        <label>2</label>
    </ligand>
</feature>
<dbReference type="GO" id="GO:0005886">
    <property type="term" value="C:plasma membrane"/>
    <property type="evidence" value="ECO:0007669"/>
    <property type="project" value="UniProtKB-SubCell"/>
</dbReference>
<dbReference type="EMBL" id="JAUYZK010000003">
    <property type="protein sequence ID" value="MDP2538732.1"/>
    <property type="molecule type" value="Genomic_DNA"/>
</dbReference>
<evidence type="ECO:0000256" key="5">
    <source>
        <dbReference type="ARBA" id="ARBA00022692"/>
    </source>
</evidence>
<sequence>MQEIIVALVGQPNVGKSSLINSISGAHLKVGNFTGVTVEKAEASLFYNDTKITIIDLPGTYSLNDFTMEEKVTKDFLEKESYDIILNVVDSTNLERNLALSAQVLEKNRKTLIALNMWDEAQKENISIDDKLLSEILGVQCIPTSANKNLNISLLIKSIVELYENKFIPPKRIYADFIESQIQVLSDFLDQKSYPEISAFIKSYQTTETISFREISIMLLSQQTKIYSYLHDKACWLEISKTLEHCIQNLYKFSKESNIQNIFISDALSFGRGAAQEVLSRPNKSLHQTQKIDAIMLNKYLGLPIFLILMFIVFDMTFLIGGILQDWAQNGIDMLGVMAKTFITNEDFASLIGDGIIGGVGAVLSFLPLIIILYFGISLLESTGYMSRVAFLLDGIFHKFGLHGKSFIPLVTGFGCSVPAYMATRTLQNKNERLITLFVIGFMSCSARLPIYVLFVGAFFSDKYAGMALFGIYILGALVALLMAKFLKLSVFSGKNEPFVMEMPKYRLPSWRIIWFSIYTKVLMYIKKAATFIFLGSMIIWFASHYPKNPELHQAYEKKIIAVQNNKNISKETKTKDIEELKNELEELSLQQSYSGYIGIALKPIFAPMNFDWRLSISIITGFAAKEMIVSTLGVLYSLGDSAAEDSEGLRNALKANISMPTAIAFIIFIMFYIPCFAATISFGKEAGGIKFVFYLFIFTTVVAYIFSLIGFYVAKYLSLFFFS</sequence>
<dbReference type="InterPro" id="IPR011640">
    <property type="entry name" value="Fe2_transport_prot_B_C"/>
</dbReference>
<accession>A0AA90T9C8</accession>
<dbReference type="InterPro" id="IPR011642">
    <property type="entry name" value="Gate_dom"/>
</dbReference>
<dbReference type="PROSITE" id="PS51711">
    <property type="entry name" value="G_FEOB"/>
    <property type="match status" value="1"/>
</dbReference>
<dbReference type="GO" id="GO:0015093">
    <property type="term" value="F:ferrous iron transmembrane transporter activity"/>
    <property type="evidence" value="ECO:0007669"/>
    <property type="project" value="UniProtKB-UniRule"/>
</dbReference>
<evidence type="ECO:0000256" key="8">
    <source>
        <dbReference type="ARBA" id="ARBA00023004"/>
    </source>
</evidence>
<keyword evidence="20" id="KW-1185">Reference proteome</keyword>
<feature type="transmembrane region" description="Helical" evidence="15">
    <location>
        <begin position="356"/>
        <end position="380"/>
    </location>
</feature>
<dbReference type="SUPFAM" id="SSF52540">
    <property type="entry name" value="P-loop containing nucleoside triphosphate hydrolases"/>
    <property type="match status" value="1"/>
</dbReference>
<keyword evidence="2 15" id="KW-0813">Transport</keyword>
<feature type="binding site" evidence="13">
    <location>
        <begin position="116"/>
        <end position="119"/>
    </location>
    <ligand>
        <name>GTP</name>
        <dbReference type="ChEBI" id="CHEBI:37565"/>
        <label>4</label>
    </ligand>
</feature>
<comment type="caution">
    <text evidence="18">The sequence shown here is derived from an EMBL/GenBank/DDBJ whole genome shotgun (WGS) entry which is preliminary data.</text>
</comment>
<evidence type="ECO:0000256" key="14">
    <source>
        <dbReference type="PIRSR" id="PIRSR603373-2"/>
    </source>
</evidence>
<feature type="binding site" evidence="14">
    <location>
        <position position="21"/>
    </location>
    <ligand>
        <name>Mg(2+)</name>
        <dbReference type="ChEBI" id="CHEBI:18420"/>
        <label>2</label>
    </ligand>
</feature>
<dbReference type="PANTHER" id="PTHR43185:SF1">
    <property type="entry name" value="FE(2+) TRANSPORTER FEOB"/>
    <property type="match status" value="1"/>
</dbReference>
<keyword evidence="14" id="KW-0460">Magnesium</keyword>
<evidence type="ECO:0000256" key="9">
    <source>
        <dbReference type="ARBA" id="ARBA00023065"/>
    </source>
</evidence>
<reference evidence="18 20" key="1">
    <citation type="submission" date="2023-07" db="EMBL/GenBank/DDBJ databases">
        <title>Unpublished Manusciprt.</title>
        <authorList>
            <person name="Aydin F."/>
            <person name="Tarhane S."/>
            <person name="Saticioglu I.B."/>
            <person name="Karakaya E."/>
            <person name="Abay S."/>
            <person name="Guran O."/>
            <person name="Bozkurt E."/>
            <person name="Uzum N."/>
            <person name="Olgun K."/>
            <person name="Jablonski D."/>
        </authorList>
    </citation>
    <scope>NUCLEOTIDE SEQUENCE</scope>
    <source>
        <strain evidence="20">faydin-H75</strain>
        <strain evidence="18">Faydin-H76</strain>
    </source>
</reference>
<comment type="similarity">
    <text evidence="15">Belongs to the TRAFAC class TrmE-Era-EngA-EngB-Septin-like GTPase superfamily. FeoB GTPase (TC 9.A.8) family.</text>
</comment>
<dbReference type="RefSeq" id="WP_305516985.1">
    <property type="nucleotide sequence ID" value="NZ_JAUPEV010000005.1"/>
</dbReference>
<feature type="binding site" evidence="13">
    <location>
        <begin position="56"/>
        <end position="59"/>
    </location>
    <ligand>
        <name>GTP</name>
        <dbReference type="ChEBI" id="CHEBI:37565"/>
        <label>3</label>
    </ligand>
</feature>
<evidence type="ECO:0000313" key="18">
    <source>
        <dbReference type="EMBL" id="MDP2538732.1"/>
    </source>
</evidence>
<keyword evidence="9" id="KW-0406">Ion transport</keyword>
<dbReference type="NCBIfam" id="TIGR00437">
    <property type="entry name" value="feoB"/>
    <property type="match status" value="1"/>
</dbReference>
<evidence type="ECO:0000256" key="1">
    <source>
        <dbReference type="ARBA" id="ARBA00004651"/>
    </source>
</evidence>
<dbReference type="InterPro" id="IPR003373">
    <property type="entry name" value="Fe2_transport_prot-B"/>
</dbReference>
<dbReference type="EMBL" id="JAUPEV010000005">
    <property type="protein sequence ID" value="MDO7253142.1"/>
    <property type="molecule type" value="Genomic_DNA"/>
</dbReference>
<dbReference type="InterPro" id="IPR030389">
    <property type="entry name" value="G_FEOB_dom"/>
</dbReference>
<evidence type="ECO:0000313" key="19">
    <source>
        <dbReference type="Proteomes" id="UP001177258"/>
    </source>
</evidence>
<evidence type="ECO:0000256" key="6">
    <source>
        <dbReference type="ARBA" id="ARBA00022741"/>
    </source>
</evidence>
<feature type="domain" description="FeoB-type G" evidence="16">
    <location>
        <begin position="3"/>
        <end position="165"/>
    </location>
</feature>
<evidence type="ECO:0000313" key="20">
    <source>
        <dbReference type="Proteomes" id="UP001240777"/>
    </source>
</evidence>
<feature type="transmembrane region" description="Helical" evidence="15">
    <location>
        <begin position="434"/>
        <end position="460"/>
    </location>
</feature>
<evidence type="ECO:0000256" key="3">
    <source>
        <dbReference type="ARBA" id="ARBA00022475"/>
    </source>
</evidence>
<organism evidence="18 19">
    <name type="scientific">Helicobacter cappadocius</name>
    <dbReference type="NCBI Taxonomy" id="3063998"/>
    <lineage>
        <taxon>Bacteria</taxon>
        <taxon>Pseudomonadati</taxon>
        <taxon>Campylobacterota</taxon>
        <taxon>Epsilonproteobacteria</taxon>
        <taxon>Campylobacterales</taxon>
        <taxon>Helicobacteraceae</taxon>
        <taxon>Helicobacter</taxon>
    </lineage>
</organism>
<keyword evidence="10 13" id="KW-0342">GTP-binding</keyword>
<comment type="caution">
    <text evidence="15">Lacks conserved residue(s) required for the propagation of feature annotation.</text>
</comment>
<keyword evidence="8 15" id="KW-0408">Iron</keyword>
<dbReference type="PANTHER" id="PTHR43185">
    <property type="entry name" value="FERROUS IRON TRANSPORT PROTEIN B"/>
    <property type="match status" value="1"/>
</dbReference>
<comment type="subcellular location">
    <subcellularLocation>
        <location evidence="15">Cell inner membrane</location>
        <topology evidence="15">Multi-pass membrane protein</topology>
    </subcellularLocation>
    <subcellularLocation>
        <location evidence="1">Cell membrane</location>
        <topology evidence="1">Multi-pass membrane protein</topology>
    </subcellularLocation>
</comment>
<dbReference type="NCBIfam" id="TIGR00231">
    <property type="entry name" value="small_GTP"/>
    <property type="match status" value="1"/>
</dbReference>
<dbReference type="Proteomes" id="UP001177258">
    <property type="component" value="Unassembled WGS sequence"/>
</dbReference>
<feature type="binding site" evidence="13">
    <location>
        <begin position="10"/>
        <end position="17"/>
    </location>
    <ligand>
        <name>GTP</name>
        <dbReference type="ChEBI" id="CHEBI:37565"/>
        <label>1</label>
    </ligand>
</feature>
<dbReference type="Gene3D" id="3.40.50.300">
    <property type="entry name" value="P-loop containing nucleotide triphosphate hydrolases"/>
    <property type="match status" value="1"/>
</dbReference>
<feature type="transmembrane region" description="Helical" evidence="15">
    <location>
        <begin position="660"/>
        <end position="681"/>
    </location>
</feature>
<dbReference type="InterPro" id="IPR050860">
    <property type="entry name" value="FeoB_GTPase"/>
</dbReference>
<feature type="transmembrane region" description="Helical" evidence="15">
    <location>
        <begin position="693"/>
        <end position="715"/>
    </location>
</feature>
<evidence type="ECO:0000256" key="11">
    <source>
        <dbReference type="ARBA" id="ARBA00023136"/>
    </source>
</evidence>
<feature type="transmembrane region" description="Helical" evidence="15">
    <location>
        <begin position="300"/>
        <end position="324"/>
    </location>
</feature>
<reference evidence="17" key="2">
    <citation type="submission" date="2023-07" db="EMBL/GenBank/DDBJ databases">
        <authorList>
            <person name="Aydin F."/>
            <person name="Tarhane S."/>
            <person name="Saticioglu I.B."/>
            <person name="Karakaya E."/>
            <person name="Abay S."/>
            <person name="Guran O."/>
            <person name="Bozkurt E."/>
            <person name="Uzum N."/>
            <person name="Olgun K."/>
            <person name="Jablonski D."/>
        </authorList>
    </citation>
    <scope>NUCLEOTIDE SEQUENCE</scope>
    <source>
        <strain evidence="17">Faydin-H75</strain>
    </source>
</reference>
<feature type="transmembrane region" description="Helical" evidence="15">
    <location>
        <begin position="522"/>
        <end position="543"/>
    </location>
</feature>
<gene>
    <name evidence="18" type="primary">feoB</name>
    <name evidence="17" type="ORF">Q5I04_04365</name>
    <name evidence="18" type="ORF">Q5I06_02900</name>
</gene>
<keyword evidence="11 15" id="KW-0472">Membrane</keyword>
<evidence type="ECO:0000313" key="17">
    <source>
        <dbReference type="EMBL" id="MDO7253142.1"/>
    </source>
</evidence>
<comment type="function">
    <text evidence="15">Probable transporter of a GTP-driven Fe(2+) uptake system.</text>
</comment>